<protein>
    <submittedName>
        <fullName evidence="4">Uncharacterized protein</fullName>
    </submittedName>
</protein>
<accession>A0A835QB42</accession>
<evidence type="ECO:0000256" key="2">
    <source>
        <dbReference type="SAM" id="Phobius"/>
    </source>
</evidence>
<keyword evidence="5" id="KW-1185">Reference proteome</keyword>
<keyword evidence="3" id="KW-0732">Signal</keyword>
<dbReference type="AlphaFoldDB" id="A0A835QB42"/>
<organism evidence="4 5">
    <name type="scientific">Vanilla planifolia</name>
    <name type="common">Vanilla</name>
    <dbReference type="NCBI Taxonomy" id="51239"/>
    <lineage>
        <taxon>Eukaryota</taxon>
        <taxon>Viridiplantae</taxon>
        <taxon>Streptophyta</taxon>
        <taxon>Embryophyta</taxon>
        <taxon>Tracheophyta</taxon>
        <taxon>Spermatophyta</taxon>
        <taxon>Magnoliopsida</taxon>
        <taxon>Liliopsida</taxon>
        <taxon>Asparagales</taxon>
        <taxon>Orchidaceae</taxon>
        <taxon>Vanilloideae</taxon>
        <taxon>Vanilleae</taxon>
        <taxon>Vanilla</taxon>
    </lineage>
</organism>
<reference evidence="4 5" key="1">
    <citation type="journal article" date="2020" name="Nat. Food">
        <title>A phased Vanilla planifolia genome enables genetic improvement of flavour and production.</title>
        <authorList>
            <person name="Hasing T."/>
            <person name="Tang H."/>
            <person name="Brym M."/>
            <person name="Khazi F."/>
            <person name="Huang T."/>
            <person name="Chambers A.H."/>
        </authorList>
    </citation>
    <scope>NUCLEOTIDE SEQUENCE [LARGE SCALE GENOMIC DNA]</scope>
    <source>
        <tissue evidence="4">Leaf</tissue>
    </source>
</reference>
<proteinExistence type="predicted"/>
<evidence type="ECO:0000313" key="5">
    <source>
        <dbReference type="Proteomes" id="UP000636800"/>
    </source>
</evidence>
<keyword evidence="2" id="KW-1133">Transmembrane helix</keyword>
<sequence length="114" mass="11562">MAMVCAVLIAVGLLTGTAFSHHHKHHPIHAPAPSSPTLCTQAPSPAPSDRPPAPGPASRPQVSYAPPPFDDKAPEPLLVGPPSDSAAGPEVVAWISAGLAISAAVAFLNLQELT</sequence>
<dbReference type="EMBL" id="JADCNL010000009">
    <property type="protein sequence ID" value="KAG0467506.1"/>
    <property type="molecule type" value="Genomic_DNA"/>
</dbReference>
<keyword evidence="2" id="KW-0472">Membrane</keyword>
<feature type="compositionally biased region" description="Pro residues" evidence="1">
    <location>
        <begin position="44"/>
        <end position="57"/>
    </location>
</feature>
<comment type="caution">
    <text evidence="4">The sequence shown here is derived from an EMBL/GenBank/DDBJ whole genome shotgun (WGS) entry which is preliminary data.</text>
</comment>
<evidence type="ECO:0000256" key="3">
    <source>
        <dbReference type="SAM" id="SignalP"/>
    </source>
</evidence>
<dbReference type="Proteomes" id="UP000636800">
    <property type="component" value="Unassembled WGS sequence"/>
</dbReference>
<feature type="region of interest" description="Disordered" evidence="1">
    <location>
        <begin position="22"/>
        <end position="85"/>
    </location>
</feature>
<feature type="transmembrane region" description="Helical" evidence="2">
    <location>
        <begin position="91"/>
        <end position="110"/>
    </location>
</feature>
<gene>
    <name evidence="4" type="ORF">HPP92_019086</name>
</gene>
<evidence type="ECO:0000256" key="1">
    <source>
        <dbReference type="SAM" id="MobiDB-lite"/>
    </source>
</evidence>
<evidence type="ECO:0000313" key="4">
    <source>
        <dbReference type="EMBL" id="KAG0467506.1"/>
    </source>
</evidence>
<feature type="signal peptide" evidence="3">
    <location>
        <begin position="1"/>
        <end position="20"/>
    </location>
</feature>
<name>A0A835QB42_VANPL</name>
<feature type="chain" id="PRO_5032735672" evidence="3">
    <location>
        <begin position="21"/>
        <end position="114"/>
    </location>
</feature>
<keyword evidence="2" id="KW-0812">Transmembrane</keyword>